<dbReference type="PROSITE" id="PS50231">
    <property type="entry name" value="RICIN_B_LECTIN"/>
    <property type="match status" value="1"/>
</dbReference>
<dbReference type="GO" id="GO:0004653">
    <property type="term" value="F:polypeptide N-acetylgalactosaminyltransferase activity"/>
    <property type="evidence" value="ECO:0007669"/>
    <property type="project" value="TreeGrafter"/>
</dbReference>
<dbReference type="InterPro" id="IPR001173">
    <property type="entry name" value="Glyco_trans_2-like"/>
</dbReference>
<evidence type="ECO:0000259" key="5">
    <source>
        <dbReference type="Pfam" id="PF02709"/>
    </source>
</evidence>
<keyword evidence="1" id="KW-0808">Transferase</keyword>
<dbReference type="Pfam" id="PF00535">
    <property type="entry name" value="Glycos_transf_2"/>
    <property type="match status" value="1"/>
</dbReference>
<dbReference type="EMBL" id="HBEG01030070">
    <property type="protein sequence ID" value="CAD8367412.1"/>
    <property type="molecule type" value="Transcribed_RNA"/>
</dbReference>
<proteinExistence type="predicted"/>
<dbReference type="Gene3D" id="3.90.550.10">
    <property type="entry name" value="Spore Coat Polysaccharide Biosynthesis Protein SpsA, Chain A"/>
    <property type="match status" value="1"/>
</dbReference>
<dbReference type="InterPro" id="IPR029044">
    <property type="entry name" value="Nucleotide-diphossugar_trans"/>
</dbReference>
<keyword evidence="3" id="KW-1133">Transmembrane helix</keyword>
<feature type="domain" description="Galactosyltransferase C-terminal" evidence="5">
    <location>
        <begin position="291"/>
        <end position="337"/>
    </location>
</feature>
<evidence type="ECO:0000256" key="2">
    <source>
        <dbReference type="ARBA" id="ARBA00023157"/>
    </source>
</evidence>
<dbReference type="SUPFAM" id="SSF53448">
    <property type="entry name" value="Nucleotide-diphospho-sugar transferases"/>
    <property type="match status" value="1"/>
</dbReference>
<evidence type="ECO:0000256" key="3">
    <source>
        <dbReference type="SAM" id="Phobius"/>
    </source>
</evidence>
<keyword evidence="3" id="KW-0472">Membrane</keyword>
<name>A0A7S0AL75_9DINO</name>
<dbReference type="InterPro" id="IPR027791">
    <property type="entry name" value="Galactosyl_T_C"/>
</dbReference>
<dbReference type="GO" id="GO:0005794">
    <property type="term" value="C:Golgi apparatus"/>
    <property type="evidence" value="ECO:0007669"/>
    <property type="project" value="TreeGrafter"/>
</dbReference>
<dbReference type="InterPro" id="IPR035992">
    <property type="entry name" value="Ricin_B-like_lectins"/>
</dbReference>
<keyword evidence="3" id="KW-0812">Transmembrane</keyword>
<dbReference type="PANTHER" id="PTHR11675">
    <property type="entry name" value="N-ACETYLGALACTOSAMINYLTRANSFERASE"/>
    <property type="match status" value="1"/>
</dbReference>
<accession>A0A7S0AL75</accession>
<evidence type="ECO:0000313" key="6">
    <source>
        <dbReference type="EMBL" id="CAD8367412.1"/>
    </source>
</evidence>
<organism evidence="6">
    <name type="scientific">Pyrodinium bahamense</name>
    <dbReference type="NCBI Taxonomy" id="73915"/>
    <lineage>
        <taxon>Eukaryota</taxon>
        <taxon>Sar</taxon>
        <taxon>Alveolata</taxon>
        <taxon>Dinophyceae</taxon>
        <taxon>Gonyaulacales</taxon>
        <taxon>Pyrocystaceae</taxon>
        <taxon>Pyrodinium</taxon>
    </lineage>
</organism>
<dbReference type="GO" id="GO:0006493">
    <property type="term" value="P:protein O-linked glycosylation"/>
    <property type="evidence" value="ECO:0007669"/>
    <property type="project" value="TreeGrafter"/>
</dbReference>
<dbReference type="PANTHER" id="PTHR11675:SF126">
    <property type="entry name" value="RICIN B LECTIN DOMAIN-CONTAINING PROTEIN"/>
    <property type="match status" value="1"/>
</dbReference>
<reference evidence="6" key="1">
    <citation type="submission" date="2021-01" db="EMBL/GenBank/DDBJ databases">
        <authorList>
            <person name="Corre E."/>
            <person name="Pelletier E."/>
            <person name="Niang G."/>
            <person name="Scheremetjew M."/>
            <person name="Finn R."/>
            <person name="Kale V."/>
            <person name="Holt S."/>
            <person name="Cochrane G."/>
            <person name="Meng A."/>
            <person name="Brown T."/>
            <person name="Cohen L."/>
        </authorList>
    </citation>
    <scope>NUCLEOTIDE SEQUENCE</scope>
    <source>
        <strain evidence="6">Pbaha01</strain>
    </source>
</reference>
<dbReference type="SUPFAM" id="SSF50370">
    <property type="entry name" value="Ricin B-like lectins"/>
    <property type="match status" value="1"/>
</dbReference>
<sequence length="603" mass="67084">MAKGGTPKSGIPKYTIRVALIWFIPVLSILFRYALVVPFLLAAILTPIEVPKVRQQLFGVRTRKQLPCLRVPALMRLSVLWVLQAWWLLLWRAESSMSSLNPSEGSGVDSSADAVGETDGAESSVAWQPRSMSVVLPCAGEGDFAFKTVRSVYETTPESILHEIIVVDDGSEPPLETSHLTEQVRSRYRVRLIRHADTVGLIGSKKDGGDAAAGDIVVFFDCHVAPQRGWHNSFLRLIGENYRRIVTPVITDLDVGSWKQRRGRQGQAKCYLTWDADFKWFESDDPYVPVLSGGLLGISKRWWNETGGYDEQMIGWGGENLDQSLRSWLCGGEIMMAQDSFVAHMWRVPNDPRTAAKYRVKAGAAITNRMRAAVAWFGEFSEKLASFPALTSGHQATDGMPWYGDIGNILEVRERLQCRSFAWFMHRFKHVYEDGGLIPSETFGIRTASSGMCLTYVGQAGTSPNGYGKAVLEPCKAGNDRQRWHGANRDTSRPGRPCCSGLRAWNTDQCIVGGTQGTAVKTFICEISGRRQDQAWQFTSDGRLQLGVSRLFMRGQCLEPDAHSNIEVTACPAVGRPASWVKDNPEEPAESLLYRKAMERLQV</sequence>
<feature type="transmembrane region" description="Helical" evidence="3">
    <location>
        <begin position="20"/>
        <end position="48"/>
    </location>
</feature>
<protein>
    <recommendedName>
        <fullName evidence="7">Polypeptide N-acetylgalactosaminyltransferase</fullName>
    </recommendedName>
</protein>
<dbReference type="Gene3D" id="2.80.10.50">
    <property type="match status" value="1"/>
</dbReference>
<evidence type="ECO:0008006" key="7">
    <source>
        <dbReference type="Google" id="ProtNLM"/>
    </source>
</evidence>
<dbReference type="AlphaFoldDB" id="A0A7S0AL75"/>
<dbReference type="Pfam" id="PF02709">
    <property type="entry name" value="Glyco_transf_7C"/>
    <property type="match status" value="1"/>
</dbReference>
<keyword evidence="2" id="KW-1015">Disulfide bond</keyword>
<evidence type="ECO:0000256" key="1">
    <source>
        <dbReference type="ARBA" id="ARBA00022679"/>
    </source>
</evidence>
<gene>
    <name evidence="6" type="ORF">PBAH0796_LOCUS18377</name>
</gene>
<evidence type="ECO:0000259" key="4">
    <source>
        <dbReference type="Pfam" id="PF00535"/>
    </source>
</evidence>
<feature type="domain" description="Glycosyltransferase 2-like" evidence="4">
    <location>
        <begin position="133"/>
        <end position="266"/>
    </location>
</feature>